<feature type="region of interest" description="Disordered" evidence="1">
    <location>
        <begin position="287"/>
        <end position="310"/>
    </location>
</feature>
<evidence type="ECO:0000313" key="2">
    <source>
        <dbReference type="EMBL" id="CAI9261599.1"/>
    </source>
</evidence>
<dbReference type="AlphaFoldDB" id="A0AA35XZZ5"/>
<keyword evidence="3" id="KW-1185">Reference proteome</keyword>
<protein>
    <submittedName>
        <fullName evidence="2">Uncharacterized protein</fullName>
    </submittedName>
</protein>
<accession>A0AA35XZZ5</accession>
<reference evidence="2" key="1">
    <citation type="submission" date="2023-04" db="EMBL/GenBank/DDBJ databases">
        <authorList>
            <person name="Vijverberg K."/>
            <person name="Xiong W."/>
            <person name="Schranz E."/>
        </authorList>
    </citation>
    <scope>NUCLEOTIDE SEQUENCE</scope>
</reference>
<gene>
    <name evidence="2" type="ORF">LSALG_LOCUS2382</name>
</gene>
<proteinExistence type="predicted"/>
<name>A0AA35XZZ5_LACSI</name>
<feature type="compositionally biased region" description="Polar residues" evidence="1">
    <location>
        <begin position="294"/>
        <end position="306"/>
    </location>
</feature>
<evidence type="ECO:0000313" key="3">
    <source>
        <dbReference type="Proteomes" id="UP001177003"/>
    </source>
</evidence>
<evidence type="ECO:0000256" key="1">
    <source>
        <dbReference type="SAM" id="MobiDB-lite"/>
    </source>
</evidence>
<sequence>MYLENPKPWWLYTHELENKISRLEEENERPKRQKCSQEKFMALEVTQILLNAQVVDGSVRKHPLNHKQVMATMVHEGSYFHEAQFDSKMKEFNNCSIPLTYQVVEINPSESADADPLSVTKPARSGKFSFRGSFSLLKPKSTSSRRNIQVLEVIDHTTPTPNMFSPQDYVGQGGNMLFSSRNDAYLSPRVGIAVATQNFDVFSAGLSLLELEKKKLMELISQKDNRSPDAAKASSSVTKDCDFMSPKLSDWSRRGSEDMLDCFLDQGDNSVSMDDLKAHPSLSCRTHFGPKSDQGMTTSSAGSMTPRSPLMTPKTSQIDLLFAGKGAYYEHDDLPQMNELADIARCVGNTPLDDDRSLSYLLTCLDDVRVVIDRRNFDALTVETFGARIENLIR</sequence>
<organism evidence="2 3">
    <name type="scientific">Lactuca saligna</name>
    <name type="common">Willowleaf lettuce</name>
    <dbReference type="NCBI Taxonomy" id="75948"/>
    <lineage>
        <taxon>Eukaryota</taxon>
        <taxon>Viridiplantae</taxon>
        <taxon>Streptophyta</taxon>
        <taxon>Embryophyta</taxon>
        <taxon>Tracheophyta</taxon>
        <taxon>Spermatophyta</taxon>
        <taxon>Magnoliopsida</taxon>
        <taxon>eudicotyledons</taxon>
        <taxon>Gunneridae</taxon>
        <taxon>Pentapetalae</taxon>
        <taxon>asterids</taxon>
        <taxon>campanulids</taxon>
        <taxon>Asterales</taxon>
        <taxon>Asteraceae</taxon>
        <taxon>Cichorioideae</taxon>
        <taxon>Cichorieae</taxon>
        <taxon>Lactucinae</taxon>
        <taxon>Lactuca</taxon>
    </lineage>
</organism>
<dbReference type="Proteomes" id="UP001177003">
    <property type="component" value="Chromosome 0"/>
</dbReference>
<dbReference type="EMBL" id="OX465086">
    <property type="protein sequence ID" value="CAI9261599.1"/>
    <property type="molecule type" value="Genomic_DNA"/>
</dbReference>